<name>A0AAV7VUU4_PLEWA</name>
<proteinExistence type="predicted"/>
<dbReference type="Proteomes" id="UP001066276">
    <property type="component" value="Chromosome 2_1"/>
</dbReference>
<protein>
    <submittedName>
        <fullName evidence="1">Uncharacterized protein</fullName>
    </submittedName>
</protein>
<reference evidence="1" key="1">
    <citation type="journal article" date="2022" name="bioRxiv">
        <title>Sequencing and chromosome-scale assembly of the giantPleurodeles waltlgenome.</title>
        <authorList>
            <person name="Brown T."/>
            <person name="Elewa A."/>
            <person name="Iarovenko S."/>
            <person name="Subramanian E."/>
            <person name="Araus A.J."/>
            <person name="Petzold A."/>
            <person name="Susuki M."/>
            <person name="Suzuki K.-i.T."/>
            <person name="Hayashi T."/>
            <person name="Toyoda A."/>
            <person name="Oliveira C."/>
            <person name="Osipova E."/>
            <person name="Leigh N.D."/>
            <person name="Simon A."/>
            <person name="Yun M.H."/>
        </authorList>
    </citation>
    <scope>NUCLEOTIDE SEQUENCE</scope>
    <source>
        <strain evidence="1">20211129_DDA</strain>
        <tissue evidence="1">Liver</tissue>
    </source>
</reference>
<gene>
    <name evidence="1" type="ORF">NDU88_007852</name>
</gene>
<accession>A0AAV7VUU4</accession>
<dbReference type="EMBL" id="JANPWB010000003">
    <property type="protein sequence ID" value="KAJ1204071.1"/>
    <property type="molecule type" value="Genomic_DNA"/>
</dbReference>
<organism evidence="1 2">
    <name type="scientific">Pleurodeles waltl</name>
    <name type="common">Iberian ribbed newt</name>
    <dbReference type="NCBI Taxonomy" id="8319"/>
    <lineage>
        <taxon>Eukaryota</taxon>
        <taxon>Metazoa</taxon>
        <taxon>Chordata</taxon>
        <taxon>Craniata</taxon>
        <taxon>Vertebrata</taxon>
        <taxon>Euteleostomi</taxon>
        <taxon>Amphibia</taxon>
        <taxon>Batrachia</taxon>
        <taxon>Caudata</taxon>
        <taxon>Salamandroidea</taxon>
        <taxon>Salamandridae</taxon>
        <taxon>Pleurodelinae</taxon>
        <taxon>Pleurodeles</taxon>
    </lineage>
</organism>
<evidence type="ECO:0000313" key="1">
    <source>
        <dbReference type="EMBL" id="KAJ1204071.1"/>
    </source>
</evidence>
<dbReference type="AlphaFoldDB" id="A0AAV7VUU4"/>
<comment type="caution">
    <text evidence="1">The sequence shown here is derived from an EMBL/GenBank/DDBJ whole genome shotgun (WGS) entry which is preliminary data.</text>
</comment>
<sequence>MTECEDCSDASEDPIAPGFCRVRAGHPGTVSLLPVERNAMGVFVTGRQAILVDRDVYRAGLAGTEGALHGFIQTVELPQLGPEYVYELEDDISLEETGQSNSLLDLGWAPQKSGFTTLRRDLEDRGLAISAIKLYYYAAHLSTPQGV</sequence>
<keyword evidence="2" id="KW-1185">Reference proteome</keyword>
<evidence type="ECO:0000313" key="2">
    <source>
        <dbReference type="Proteomes" id="UP001066276"/>
    </source>
</evidence>